<evidence type="ECO:0000256" key="1">
    <source>
        <dbReference type="ARBA" id="ARBA00004323"/>
    </source>
</evidence>
<evidence type="ECO:0000256" key="12">
    <source>
        <dbReference type="ARBA" id="ARBA00023157"/>
    </source>
</evidence>
<dbReference type="GO" id="GO:0016020">
    <property type="term" value="C:membrane"/>
    <property type="evidence" value="ECO:0007669"/>
    <property type="project" value="InterPro"/>
</dbReference>
<evidence type="ECO:0000256" key="11">
    <source>
        <dbReference type="ARBA" id="ARBA00023136"/>
    </source>
</evidence>
<keyword evidence="9" id="KW-1133">Transmembrane helix</keyword>
<keyword evidence="16" id="KW-1185">Reference proteome</keyword>
<dbReference type="EMBL" id="VTPX01000003">
    <property type="protein sequence ID" value="KAA0019004.1"/>
    <property type="molecule type" value="Genomic_DNA"/>
</dbReference>
<evidence type="ECO:0000256" key="2">
    <source>
        <dbReference type="ARBA" id="ARBA00004648"/>
    </source>
</evidence>
<keyword evidence="10" id="KW-0333">Golgi apparatus</keyword>
<keyword evidence="13" id="KW-0325">Glycoprotein</keyword>
<protein>
    <recommendedName>
        <fullName evidence="14">Peptide O-xylosyltransferase</fullName>
    </recommendedName>
</protein>
<keyword evidence="3 15" id="KW-0328">Glycosyltransferase</keyword>
<dbReference type="GO" id="GO:0046872">
    <property type="term" value="F:metal ion binding"/>
    <property type="evidence" value="ECO:0007669"/>
    <property type="project" value="UniProtKB-KW"/>
</dbReference>
<keyword evidence="12" id="KW-1015">Disulfide bond</keyword>
<dbReference type="Proteomes" id="UP000466024">
    <property type="component" value="Unassembled WGS sequence"/>
</dbReference>
<reference evidence="15 16" key="1">
    <citation type="submission" date="2019-08" db="EMBL/GenBank/DDBJ databases">
        <title>Bioinformatics analysis of the strain L3 and L5.</title>
        <authorList>
            <person name="Li X."/>
        </authorList>
    </citation>
    <scope>NUCLEOTIDE SEQUENCE [LARGE SCALE GENOMIC DNA]</scope>
    <source>
        <strain evidence="15 16">L3</strain>
    </source>
</reference>
<organism evidence="15 16">
    <name type="scientific">Salinicola corii</name>
    <dbReference type="NCBI Taxonomy" id="2606937"/>
    <lineage>
        <taxon>Bacteria</taxon>
        <taxon>Pseudomonadati</taxon>
        <taxon>Pseudomonadota</taxon>
        <taxon>Gammaproteobacteria</taxon>
        <taxon>Oceanospirillales</taxon>
        <taxon>Halomonadaceae</taxon>
        <taxon>Salinicola</taxon>
    </lineage>
</organism>
<dbReference type="InterPro" id="IPR003406">
    <property type="entry name" value="Glyco_trans_14"/>
</dbReference>
<dbReference type="RefSeq" id="WP_149434597.1">
    <property type="nucleotide sequence ID" value="NZ_VTPX01000003.1"/>
</dbReference>
<keyword evidence="4 15" id="KW-0808">Transferase</keyword>
<keyword evidence="7" id="KW-0256">Endoplasmic reticulum</keyword>
<name>A0A640WFH0_9GAMM</name>
<dbReference type="GO" id="GO:0030158">
    <property type="term" value="F:protein xylosyltransferase activity"/>
    <property type="evidence" value="ECO:0007669"/>
    <property type="project" value="InterPro"/>
</dbReference>
<keyword evidence="6" id="KW-0479">Metal-binding</keyword>
<keyword evidence="5" id="KW-0812">Transmembrane</keyword>
<comment type="caution">
    <text evidence="15">The sequence shown here is derived from an EMBL/GenBank/DDBJ whole genome shotgun (WGS) entry which is preliminary data.</text>
</comment>
<evidence type="ECO:0000256" key="10">
    <source>
        <dbReference type="ARBA" id="ARBA00023034"/>
    </source>
</evidence>
<evidence type="ECO:0000256" key="5">
    <source>
        <dbReference type="ARBA" id="ARBA00022692"/>
    </source>
</evidence>
<evidence type="ECO:0000256" key="3">
    <source>
        <dbReference type="ARBA" id="ARBA00022676"/>
    </source>
</evidence>
<dbReference type="PANTHER" id="PTHR46025">
    <property type="entry name" value="XYLOSYLTRANSFERASE OXT"/>
    <property type="match status" value="1"/>
</dbReference>
<comment type="subcellular location">
    <subcellularLocation>
        <location evidence="2">Endoplasmic reticulum membrane</location>
        <topology evidence="2">Single-pass type II membrane protein</topology>
    </subcellularLocation>
    <subcellularLocation>
        <location evidence="1">Golgi apparatus membrane</location>
        <topology evidence="1">Single-pass type II membrane protein</topology>
    </subcellularLocation>
</comment>
<evidence type="ECO:0000256" key="9">
    <source>
        <dbReference type="ARBA" id="ARBA00022989"/>
    </source>
</evidence>
<evidence type="ECO:0000256" key="8">
    <source>
        <dbReference type="ARBA" id="ARBA00022968"/>
    </source>
</evidence>
<evidence type="ECO:0000256" key="14">
    <source>
        <dbReference type="ARBA" id="ARBA00042865"/>
    </source>
</evidence>
<evidence type="ECO:0000313" key="16">
    <source>
        <dbReference type="Proteomes" id="UP000466024"/>
    </source>
</evidence>
<dbReference type="PANTHER" id="PTHR46025:SF3">
    <property type="entry name" value="XYLOSYLTRANSFERASE OXT"/>
    <property type="match status" value="1"/>
</dbReference>
<accession>A0A640WFH0</accession>
<evidence type="ECO:0000256" key="4">
    <source>
        <dbReference type="ARBA" id="ARBA00022679"/>
    </source>
</evidence>
<dbReference type="GO" id="GO:0050650">
    <property type="term" value="P:chondroitin sulfate proteoglycan biosynthetic process"/>
    <property type="evidence" value="ECO:0007669"/>
    <property type="project" value="TreeGrafter"/>
</dbReference>
<keyword evidence="11" id="KW-0472">Membrane</keyword>
<sequence>MKVSFILLAHEPADKLKSLLGALLGAGSNVFVHHDAGTPGNLAEAVASWGYDRLPGKIFFADRVKVVWGEWSIVQATLNCIDQIHQHDEDSDYFMLLSGSCMPVKPIQLLEEYLEQSGKDHIEAVDAVKYNWITAGIQKERWSLYHLFNWRYQQRRFDYSLKLQEKLKVNRKIPLGHTPHMGSQWWCLRRSTVLSIHDLVSKRSVLRRFYKRTWVPDELFFQTMVANLVPKTEVVDDLVTRYRFNEWGVPRVYFDNDIAELLAEEKFFVRKVSHTALTLRERLRQIAIMKNSEFAIYLERDCHEELLALRSHLDLLEHIKGNQWFNLASHLENKFDYIKSIPSRIIVLVGGDRETKRAALTTLDSMQDTVVYGDLFDPQEVGAGYEHTGYLGISKDAVKLARHTWHQVLGDIAYHAPGKTVVFSLGRNAKQFLDVLRWSPLVNVVMVDGKYTDYHSRTVMEDLYLKSQTYYKLQHRHCHFSRISNESLNELVGQCISNNHSWRYFLGALESKQAKQKWPSLLRQDHDHYAFLKALRSRMVVLITENEGDKRKVIELIEGNHSVNVFTNVFDVISRGDRTLDWHYYLSDLAYLNAQASGEHIFAMHFSTDDIPRLETLRWKKELLVIHVEGENVTSDSIVLRPKGAMDQFKAQDRVQAERDLLNIYMQERQCDFLSYRNDEMDCFMIDVHNWLTEHAYQSNEQF</sequence>
<evidence type="ECO:0000256" key="13">
    <source>
        <dbReference type="ARBA" id="ARBA00023180"/>
    </source>
</evidence>
<dbReference type="AlphaFoldDB" id="A0A640WFH0"/>
<keyword evidence="8" id="KW-0735">Signal-anchor</keyword>
<gene>
    <name evidence="15" type="ORF">F0A16_06505</name>
</gene>
<evidence type="ECO:0000256" key="7">
    <source>
        <dbReference type="ARBA" id="ARBA00022824"/>
    </source>
</evidence>
<evidence type="ECO:0000313" key="15">
    <source>
        <dbReference type="EMBL" id="KAA0019004.1"/>
    </source>
</evidence>
<dbReference type="InterPro" id="IPR043538">
    <property type="entry name" value="XYLT"/>
</dbReference>
<dbReference type="Pfam" id="PF02485">
    <property type="entry name" value="Branch"/>
    <property type="match status" value="1"/>
</dbReference>
<dbReference type="GO" id="GO:0015012">
    <property type="term" value="P:heparan sulfate proteoglycan biosynthetic process"/>
    <property type="evidence" value="ECO:0007669"/>
    <property type="project" value="TreeGrafter"/>
</dbReference>
<proteinExistence type="predicted"/>
<evidence type="ECO:0000256" key="6">
    <source>
        <dbReference type="ARBA" id="ARBA00022723"/>
    </source>
</evidence>